<keyword evidence="6" id="KW-1185">Reference proteome</keyword>
<dbReference type="AlphaFoldDB" id="A0A1M5Q0V6"/>
<dbReference type="InterPro" id="IPR050287">
    <property type="entry name" value="MTA/SAH_deaminase"/>
</dbReference>
<name>A0A1M5Q0V6_STRHI</name>
<dbReference type="GO" id="GO:0019239">
    <property type="term" value="F:deaminase activity"/>
    <property type="evidence" value="ECO:0007669"/>
    <property type="project" value="UniProtKB-ARBA"/>
</dbReference>
<dbReference type="SUPFAM" id="SSF51338">
    <property type="entry name" value="Composite domain of metallo-dependent hydrolases"/>
    <property type="match status" value="1"/>
</dbReference>
<reference evidence="5 6" key="1">
    <citation type="submission" date="2016-11" db="EMBL/GenBank/DDBJ databases">
        <authorList>
            <person name="Jaros S."/>
            <person name="Januszkiewicz K."/>
            <person name="Wedrychowicz H."/>
        </authorList>
    </citation>
    <scope>NUCLEOTIDE SEQUENCE [LARGE SCALE GENOMIC DNA]</scope>
    <source>
        <strain evidence="5 6">DSM 44523</strain>
    </source>
</reference>
<dbReference type="Pfam" id="PF01979">
    <property type="entry name" value="Amidohydro_1"/>
    <property type="match status" value="1"/>
</dbReference>
<organism evidence="5 6">
    <name type="scientific">Streptoalloteichus hindustanus</name>
    <dbReference type="NCBI Taxonomy" id="2017"/>
    <lineage>
        <taxon>Bacteria</taxon>
        <taxon>Bacillati</taxon>
        <taxon>Actinomycetota</taxon>
        <taxon>Actinomycetes</taxon>
        <taxon>Pseudonocardiales</taxon>
        <taxon>Pseudonocardiaceae</taxon>
        <taxon>Streptoalloteichus</taxon>
    </lineage>
</organism>
<gene>
    <name evidence="5" type="ORF">SAMN05444320_12119</name>
</gene>
<dbReference type="OrthoDB" id="3189065at2"/>
<dbReference type="PANTHER" id="PTHR43794:SF11">
    <property type="entry name" value="AMIDOHYDROLASE-RELATED DOMAIN-CONTAINING PROTEIN"/>
    <property type="match status" value="1"/>
</dbReference>
<keyword evidence="1" id="KW-0479">Metal-binding</keyword>
<dbReference type="PANTHER" id="PTHR43794">
    <property type="entry name" value="AMINOHYDROLASE SSNA-RELATED"/>
    <property type="match status" value="1"/>
</dbReference>
<keyword evidence="3" id="KW-0862">Zinc</keyword>
<evidence type="ECO:0000256" key="2">
    <source>
        <dbReference type="ARBA" id="ARBA00022801"/>
    </source>
</evidence>
<keyword evidence="2" id="KW-0378">Hydrolase</keyword>
<evidence type="ECO:0000259" key="4">
    <source>
        <dbReference type="Pfam" id="PF01979"/>
    </source>
</evidence>
<dbReference type="GO" id="GO:0046872">
    <property type="term" value="F:metal ion binding"/>
    <property type="evidence" value="ECO:0007669"/>
    <property type="project" value="UniProtKB-KW"/>
</dbReference>
<evidence type="ECO:0000256" key="3">
    <source>
        <dbReference type="ARBA" id="ARBA00022833"/>
    </source>
</evidence>
<dbReference type="InterPro" id="IPR011059">
    <property type="entry name" value="Metal-dep_hydrolase_composite"/>
</dbReference>
<dbReference type="CDD" id="cd01298">
    <property type="entry name" value="ATZ_TRZ_like"/>
    <property type="match status" value="1"/>
</dbReference>
<dbReference type="Proteomes" id="UP000184501">
    <property type="component" value="Unassembled WGS sequence"/>
</dbReference>
<dbReference type="FunFam" id="3.20.20.140:FF:000014">
    <property type="entry name" value="5-methylthioadenosine/S-adenosylhomocysteine deaminase"/>
    <property type="match status" value="1"/>
</dbReference>
<evidence type="ECO:0000313" key="6">
    <source>
        <dbReference type="Proteomes" id="UP000184501"/>
    </source>
</evidence>
<dbReference type="STRING" id="2017.SAMN05444320_12119"/>
<sequence>MSGRTVIENAAIAAVDAAGSEYRDGHVVVEGEWIVAVGEGPAPRANTAGTENAANAANAGNAAERRIDGSGCLVTPGLVNTHDHLFQWATRGFAQDATLYEWLTTLYPVWARSDAGTVHTAATAGLTRLASTGCTTAADHHYLFPRDGGDQMAALVSAAAAVGVRLHAARGSMDRGQSRGGLPPDDVVEDIETALRGAEEAIDAYHDPEPNARLRIAVGPCSPFTVSRELMERSAELARRKGVRLHTHLAETLDEERQCLAEEGRTPVEYADELGWLAEDVWLAHSIHLSDDAVRRFGATGTGVAHCPSSNGRLGAGIARVRDLLDAGAPVGLGVDGAASNESCAMVEEPRQALLMARQRGGPQALGVREALWLATVGGARCLGRAGELGSLEPGKLADLAVWRLDGLAHVGIDDPVAAFVLGPRPPLALLLVGGRTVVADDEIRTVDEGTVVRDLRRASRKLADAGPSATGRQTKGAR</sequence>
<dbReference type="SUPFAM" id="SSF51556">
    <property type="entry name" value="Metallo-dependent hydrolases"/>
    <property type="match status" value="1"/>
</dbReference>
<protein>
    <submittedName>
        <fullName evidence="5">Cytosine/adenosine deaminase</fullName>
    </submittedName>
</protein>
<dbReference type="InterPro" id="IPR032466">
    <property type="entry name" value="Metal_Hydrolase"/>
</dbReference>
<dbReference type="GO" id="GO:0016814">
    <property type="term" value="F:hydrolase activity, acting on carbon-nitrogen (but not peptide) bonds, in cyclic amidines"/>
    <property type="evidence" value="ECO:0007669"/>
    <property type="project" value="UniProtKB-ARBA"/>
</dbReference>
<accession>A0A1M5Q0V6</accession>
<dbReference type="EMBL" id="FQVN01000021">
    <property type="protein sequence ID" value="SHH07668.1"/>
    <property type="molecule type" value="Genomic_DNA"/>
</dbReference>
<feature type="domain" description="Amidohydrolase-related" evidence="4">
    <location>
        <begin position="73"/>
        <end position="420"/>
    </location>
</feature>
<evidence type="ECO:0000313" key="5">
    <source>
        <dbReference type="EMBL" id="SHH07668.1"/>
    </source>
</evidence>
<dbReference type="Gene3D" id="2.30.40.10">
    <property type="entry name" value="Urease, subunit C, domain 1"/>
    <property type="match status" value="1"/>
</dbReference>
<proteinExistence type="predicted"/>
<dbReference type="RefSeq" id="WP_073490052.1">
    <property type="nucleotide sequence ID" value="NZ_FQVN01000021.1"/>
</dbReference>
<evidence type="ECO:0000256" key="1">
    <source>
        <dbReference type="ARBA" id="ARBA00022723"/>
    </source>
</evidence>
<dbReference type="Gene3D" id="3.20.20.140">
    <property type="entry name" value="Metal-dependent hydrolases"/>
    <property type="match status" value="1"/>
</dbReference>
<dbReference type="InterPro" id="IPR006680">
    <property type="entry name" value="Amidohydro-rel"/>
</dbReference>
<dbReference type="NCBIfam" id="NF006055">
    <property type="entry name" value="PRK08203.1"/>
    <property type="match status" value="1"/>
</dbReference>